<reference evidence="2" key="1">
    <citation type="submission" date="2016-06" db="EMBL/GenBank/DDBJ databases">
        <title>Parallel loss of symbiosis genes in relatives of nitrogen-fixing non-legume Parasponia.</title>
        <authorList>
            <person name="Van Velzen R."/>
            <person name="Holmer R."/>
            <person name="Bu F."/>
            <person name="Rutten L."/>
            <person name="Van Zeijl A."/>
            <person name="Liu W."/>
            <person name="Santuari L."/>
            <person name="Cao Q."/>
            <person name="Sharma T."/>
            <person name="Shen D."/>
            <person name="Roswanjaya Y."/>
            <person name="Wardhani T."/>
            <person name="Kalhor M.S."/>
            <person name="Jansen J."/>
            <person name="Van den Hoogen J."/>
            <person name="Gungor B."/>
            <person name="Hartog M."/>
            <person name="Hontelez J."/>
            <person name="Verver J."/>
            <person name="Yang W.-C."/>
            <person name="Schijlen E."/>
            <person name="Repin R."/>
            <person name="Schilthuizen M."/>
            <person name="Schranz E."/>
            <person name="Heidstra R."/>
            <person name="Miyata K."/>
            <person name="Fedorova E."/>
            <person name="Kohlen W."/>
            <person name="Bisseling T."/>
            <person name="Smit S."/>
            <person name="Geurts R."/>
        </authorList>
    </citation>
    <scope>NUCLEOTIDE SEQUENCE [LARGE SCALE GENOMIC DNA]</scope>
    <source>
        <strain evidence="2">cv. WU1-14</strain>
    </source>
</reference>
<dbReference type="OrthoDB" id="20835at2759"/>
<protein>
    <submittedName>
        <fullName evidence="1">Uncharacterized protein</fullName>
    </submittedName>
</protein>
<organism evidence="1 2">
    <name type="scientific">Parasponia andersonii</name>
    <name type="common">Sponia andersonii</name>
    <dbReference type="NCBI Taxonomy" id="3476"/>
    <lineage>
        <taxon>Eukaryota</taxon>
        <taxon>Viridiplantae</taxon>
        <taxon>Streptophyta</taxon>
        <taxon>Embryophyta</taxon>
        <taxon>Tracheophyta</taxon>
        <taxon>Spermatophyta</taxon>
        <taxon>Magnoliopsida</taxon>
        <taxon>eudicotyledons</taxon>
        <taxon>Gunneridae</taxon>
        <taxon>Pentapetalae</taxon>
        <taxon>rosids</taxon>
        <taxon>fabids</taxon>
        <taxon>Rosales</taxon>
        <taxon>Cannabaceae</taxon>
        <taxon>Parasponia</taxon>
    </lineage>
</organism>
<evidence type="ECO:0000313" key="1">
    <source>
        <dbReference type="EMBL" id="PON50389.1"/>
    </source>
</evidence>
<gene>
    <name evidence="1" type="ORF">PanWU01x14_223610</name>
</gene>
<comment type="caution">
    <text evidence="1">The sequence shown here is derived from an EMBL/GenBank/DDBJ whole genome shotgun (WGS) entry which is preliminary data.</text>
</comment>
<keyword evidence="2" id="KW-1185">Reference proteome</keyword>
<proteinExistence type="predicted"/>
<sequence>MLPNWRLERSSSGFLCPCRGLGHPGCFDLTGRVRSEDFWKCCIEQLDLFHRINLVDLESYKFSGSNMVAFFSFIYS</sequence>
<accession>A0A2P5BNM3</accession>
<dbReference type="Proteomes" id="UP000237105">
    <property type="component" value="Unassembled WGS sequence"/>
</dbReference>
<dbReference type="AlphaFoldDB" id="A0A2P5BNM3"/>
<name>A0A2P5BNM3_PARAD</name>
<dbReference type="EMBL" id="JXTB01000246">
    <property type="protein sequence ID" value="PON50389.1"/>
    <property type="molecule type" value="Genomic_DNA"/>
</dbReference>
<evidence type="ECO:0000313" key="2">
    <source>
        <dbReference type="Proteomes" id="UP000237105"/>
    </source>
</evidence>